<feature type="domain" description="Sin" evidence="2">
    <location>
        <begin position="5"/>
        <end position="43"/>
    </location>
</feature>
<sequence>MGEYKRVNKYLNDLDHEWVMLMREAKQLKVKKEDIRSYFKKMRNEQAHQGSDNDLIDPIKK</sequence>
<organism evidence="3 4">
    <name type="scientific">Siminovitchia fordii</name>
    <dbReference type="NCBI Taxonomy" id="254759"/>
    <lineage>
        <taxon>Bacteria</taxon>
        <taxon>Bacillati</taxon>
        <taxon>Bacillota</taxon>
        <taxon>Bacilli</taxon>
        <taxon>Bacillales</taxon>
        <taxon>Bacillaceae</taxon>
        <taxon>Siminovitchia</taxon>
    </lineage>
</organism>
<dbReference type="SUPFAM" id="SSF47406">
    <property type="entry name" value="SinR repressor dimerisation domain-like"/>
    <property type="match status" value="1"/>
</dbReference>
<accession>A0ABQ4K2F4</accession>
<evidence type="ECO:0000313" key="4">
    <source>
        <dbReference type="Proteomes" id="UP000680279"/>
    </source>
</evidence>
<name>A0ABQ4K2F4_9BACI</name>
<proteinExistence type="predicted"/>
<dbReference type="Proteomes" id="UP000680279">
    <property type="component" value="Unassembled WGS sequence"/>
</dbReference>
<evidence type="ECO:0000313" key="3">
    <source>
        <dbReference type="EMBL" id="GIN19904.1"/>
    </source>
</evidence>
<dbReference type="EMBL" id="BOQT01000003">
    <property type="protein sequence ID" value="GIN19904.1"/>
    <property type="molecule type" value="Genomic_DNA"/>
</dbReference>
<protein>
    <recommendedName>
        <fullName evidence="2">Sin domain-containing protein</fullName>
    </recommendedName>
</protein>
<evidence type="ECO:0000259" key="2">
    <source>
        <dbReference type="PROSITE" id="PS51500"/>
    </source>
</evidence>
<gene>
    <name evidence="3" type="ORF">J1TS3_10380</name>
</gene>
<keyword evidence="4" id="KW-1185">Reference proteome</keyword>
<dbReference type="InterPro" id="IPR010981">
    <property type="entry name" value="SinR/SinI_dimer_dom"/>
</dbReference>
<comment type="caution">
    <text evidence="3">The sequence shown here is derived from an EMBL/GenBank/DDBJ whole genome shotgun (WGS) entry which is preliminary data.</text>
</comment>
<dbReference type="Pfam" id="PF08671">
    <property type="entry name" value="SinI"/>
    <property type="match status" value="1"/>
</dbReference>
<evidence type="ECO:0000256" key="1">
    <source>
        <dbReference type="SAM" id="MobiDB-lite"/>
    </source>
</evidence>
<dbReference type="InterPro" id="IPR036281">
    <property type="entry name" value="SinR/SinI_dimer_dom_sf"/>
</dbReference>
<feature type="region of interest" description="Disordered" evidence="1">
    <location>
        <begin position="42"/>
        <end position="61"/>
    </location>
</feature>
<dbReference type="RefSeq" id="WP_018708465.1">
    <property type="nucleotide sequence ID" value="NZ_BOQT01000003.1"/>
</dbReference>
<dbReference type="PROSITE" id="PS51500">
    <property type="entry name" value="SIN"/>
    <property type="match status" value="1"/>
</dbReference>
<reference evidence="3 4" key="1">
    <citation type="submission" date="2021-03" db="EMBL/GenBank/DDBJ databases">
        <title>Antimicrobial resistance genes in bacteria isolated from Japanese honey, and their potential for conferring macrolide and lincosamide resistance in the American foulbrood pathogen Paenibacillus larvae.</title>
        <authorList>
            <person name="Okamoto M."/>
            <person name="Kumagai M."/>
            <person name="Kanamori H."/>
            <person name="Takamatsu D."/>
        </authorList>
    </citation>
    <scope>NUCLEOTIDE SEQUENCE [LARGE SCALE GENOMIC DNA]</scope>
    <source>
        <strain evidence="3 4">J1TS3</strain>
    </source>
</reference>